<protein>
    <submittedName>
        <fullName evidence="1">Uncharacterized protein</fullName>
    </submittedName>
</protein>
<name>A0A3Q7HWR6_SOLLC</name>
<evidence type="ECO:0000313" key="2">
    <source>
        <dbReference type="Proteomes" id="UP000004994"/>
    </source>
</evidence>
<dbReference type="Gramene" id="Solyc09g008220.3.1">
    <property type="protein sequence ID" value="Solyc09g008220.3.1.1"/>
    <property type="gene ID" value="Solyc09g008220.3"/>
</dbReference>
<dbReference type="InParanoid" id="A0A3Q7HWR6"/>
<accession>A0A3Q7HWR6</accession>
<dbReference type="AlphaFoldDB" id="A0A3Q7HWR6"/>
<proteinExistence type="predicted"/>
<dbReference type="Proteomes" id="UP000004994">
    <property type="component" value="Chromosome 9"/>
</dbReference>
<dbReference type="EnsemblPlants" id="Solyc09g008220.3.1">
    <property type="protein sequence ID" value="Solyc09g008220.3.1.1"/>
    <property type="gene ID" value="Solyc09g008220.3"/>
</dbReference>
<keyword evidence="2" id="KW-1185">Reference proteome</keyword>
<reference evidence="1" key="2">
    <citation type="submission" date="2019-01" db="UniProtKB">
        <authorList>
            <consortium name="EnsemblPlants"/>
        </authorList>
    </citation>
    <scope>IDENTIFICATION</scope>
    <source>
        <strain evidence="1">cv. Heinz 1706</strain>
    </source>
</reference>
<evidence type="ECO:0000313" key="1">
    <source>
        <dbReference type="EnsemblPlants" id="Solyc09g008220.3.1.1"/>
    </source>
</evidence>
<reference evidence="1" key="1">
    <citation type="journal article" date="2012" name="Nature">
        <title>The tomato genome sequence provides insights into fleshy fruit evolution.</title>
        <authorList>
            <consortium name="Tomato Genome Consortium"/>
        </authorList>
    </citation>
    <scope>NUCLEOTIDE SEQUENCE [LARGE SCALE GENOMIC DNA]</scope>
    <source>
        <strain evidence="1">cv. Heinz 1706</strain>
    </source>
</reference>
<organism evidence="1">
    <name type="scientific">Solanum lycopersicum</name>
    <name type="common">Tomato</name>
    <name type="synonym">Lycopersicon esculentum</name>
    <dbReference type="NCBI Taxonomy" id="4081"/>
    <lineage>
        <taxon>Eukaryota</taxon>
        <taxon>Viridiplantae</taxon>
        <taxon>Streptophyta</taxon>
        <taxon>Embryophyta</taxon>
        <taxon>Tracheophyta</taxon>
        <taxon>Spermatophyta</taxon>
        <taxon>Magnoliopsida</taxon>
        <taxon>eudicotyledons</taxon>
        <taxon>Gunneridae</taxon>
        <taxon>Pentapetalae</taxon>
        <taxon>asterids</taxon>
        <taxon>lamiids</taxon>
        <taxon>Solanales</taxon>
        <taxon>Solanaceae</taxon>
        <taxon>Solanoideae</taxon>
        <taxon>Solaneae</taxon>
        <taxon>Solanum</taxon>
        <taxon>Solanum subgen. Lycopersicon</taxon>
    </lineage>
</organism>
<sequence>MIMDINGVVLKTINCFYTIKVCGGMNMISPLKI</sequence>